<evidence type="ECO:0000256" key="22">
    <source>
        <dbReference type="ARBA" id="ARBA00049990"/>
    </source>
</evidence>
<evidence type="ECO:0000256" key="7">
    <source>
        <dbReference type="ARBA" id="ARBA00022723"/>
    </source>
</evidence>
<keyword evidence="14" id="KW-0238">DNA-binding</keyword>
<keyword evidence="3 24" id="KW-0436">Ligase</keyword>
<evidence type="ECO:0000256" key="3">
    <source>
        <dbReference type="ARBA" id="ARBA00022598"/>
    </source>
</evidence>
<comment type="caution">
    <text evidence="24">The sequence shown here is derived from an EMBL/GenBank/DDBJ whole genome shotgun (WGS) entry which is preliminary data.</text>
</comment>
<dbReference type="GO" id="GO:0004527">
    <property type="term" value="F:exonuclease activity"/>
    <property type="evidence" value="ECO:0007669"/>
    <property type="project" value="UniProtKB-KW"/>
</dbReference>
<protein>
    <recommendedName>
        <fullName evidence="2">DNA ligase (ATP)</fullName>
        <ecNumber evidence="2">6.5.1.1</ecNumber>
    </recommendedName>
    <alternativeName>
        <fullName evidence="19">NHEJ DNA polymerase</fullName>
    </alternativeName>
</protein>
<dbReference type="Gene3D" id="3.30.1490.70">
    <property type="match status" value="1"/>
</dbReference>
<dbReference type="NCBIfam" id="TIGR02776">
    <property type="entry name" value="NHEJ_ligase_prk"/>
    <property type="match status" value="1"/>
</dbReference>
<evidence type="ECO:0000313" key="24">
    <source>
        <dbReference type="EMBL" id="KIO72841.1"/>
    </source>
</evidence>
<organism evidence="24 25">
    <name type="scientific">Caldibacillus thermoamylovorans</name>
    <dbReference type="NCBI Taxonomy" id="35841"/>
    <lineage>
        <taxon>Bacteria</taxon>
        <taxon>Bacillati</taxon>
        <taxon>Bacillota</taxon>
        <taxon>Bacilli</taxon>
        <taxon>Bacillales</taxon>
        <taxon>Bacillaceae</taxon>
        <taxon>Caldibacillus</taxon>
    </lineage>
</organism>
<sequence length="632" mass="73929">MIPAVQSSFIKKRVIKMKPMLPTLSFDVPKEEKWVYEIKYDGFRAIIQMDDQGIDMISRNGKSLIDQFPEAVNFFNHYKKQLSDFFPILLDGELTILENDSKSDFFRLQTRGRMRSKKRIFEASLSNTSTYLAFDLLQLKGQWVTKQPFLKRKELLYQVMKHCSLPLSPDPANHCFIQFLPFHKEFHEVWETVKQKEGEGIVAKQAESKWIEGKRTTQWLKIKNWKKVHCFITAFEKNNGFFHVAVYEKEKIIPIGLFKNGMNQDETNILIQIMKKNATDEDAQFVYVQPSICVELFYLQFYDGTLREPFFSQFLFQTSPADCTLSKMMEMSEVNKTETDTDIPINITHPEKPLWEKNSITKLDYIKYLKFIFPYMEPFLRNRLLTVIRYPHGIFGEAFFQKNCPDYAPDFVETYLDEGINYILCNNFETFLWLGNQLAIEFHTPFRTIDKKFPTEVVIDLDPPTKAEFPLAIEAALYLKEDIIDKLGLHAFVKVSGNRGIQVYFPLSGNRITWNQTRKFTEFIANYLLMKNDKHFTIERLKKNRGHRLYVDYIQHAKGKTIICPFSVRGNANAGVAAPLEWDELTDNITPDGFSIDVVMKRIEGKGNPFASFFQVDNDGPLQEMIRFIKDK</sequence>
<dbReference type="GO" id="GO:0006310">
    <property type="term" value="P:DNA recombination"/>
    <property type="evidence" value="ECO:0007669"/>
    <property type="project" value="UniProtKB-KW"/>
</dbReference>
<proteinExistence type="inferred from homology"/>
<evidence type="ECO:0000256" key="5">
    <source>
        <dbReference type="ARBA" id="ARBA00022695"/>
    </source>
</evidence>
<comment type="similarity">
    <text evidence="21">In the C-terminal section; belongs to the ATP-dependent DNA ligase family.</text>
</comment>
<dbReference type="PROSITE" id="PS00697">
    <property type="entry name" value="DNA_LIGASE_A1"/>
    <property type="match status" value="1"/>
</dbReference>
<dbReference type="InterPro" id="IPR052171">
    <property type="entry name" value="NHEJ_LigD"/>
</dbReference>
<dbReference type="GO" id="GO:0006281">
    <property type="term" value="P:DNA repair"/>
    <property type="evidence" value="ECO:0007669"/>
    <property type="project" value="UniProtKB-KW"/>
</dbReference>
<dbReference type="Proteomes" id="UP000032076">
    <property type="component" value="Unassembled WGS sequence"/>
</dbReference>
<evidence type="ECO:0000256" key="16">
    <source>
        <dbReference type="ARBA" id="ARBA00023204"/>
    </source>
</evidence>
<evidence type="ECO:0000256" key="20">
    <source>
        <dbReference type="ARBA" id="ARBA00034003"/>
    </source>
</evidence>
<evidence type="ECO:0000256" key="10">
    <source>
        <dbReference type="ARBA" id="ARBA00022801"/>
    </source>
</evidence>
<dbReference type="GO" id="GO:0046872">
    <property type="term" value="F:metal ion binding"/>
    <property type="evidence" value="ECO:0007669"/>
    <property type="project" value="UniProtKB-KW"/>
</dbReference>
<dbReference type="NCBIfam" id="TIGR02778">
    <property type="entry name" value="ligD_pol"/>
    <property type="match status" value="1"/>
</dbReference>
<evidence type="ECO:0000256" key="12">
    <source>
        <dbReference type="ARBA" id="ARBA00022840"/>
    </source>
</evidence>
<dbReference type="InterPro" id="IPR012310">
    <property type="entry name" value="DNA_ligase_ATP-dep_cent"/>
</dbReference>
<keyword evidence="10" id="KW-0378">Hydrolase</keyword>
<dbReference type="CDD" id="cd07906">
    <property type="entry name" value="Adenylation_DNA_ligase_LigD_LigC"/>
    <property type="match status" value="1"/>
</dbReference>
<keyword evidence="12" id="KW-0067">ATP-binding</keyword>
<dbReference type="PANTHER" id="PTHR42705">
    <property type="entry name" value="BIFUNCTIONAL NON-HOMOLOGOUS END JOINING PROTEIN LIGD"/>
    <property type="match status" value="1"/>
</dbReference>
<evidence type="ECO:0000256" key="11">
    <source>
        <dbReference type="ARBA" id="ARBA00022839"/>
    </source>
</evidence>
<evidence type="ECO:0000256" key="21">
    <source>
        <dbReference type="ARBA" id="ARBA00049981"/>
    </source>
</evidence>
<dbReference type="InterPro" id="IPR014145">
    <property type="entry name" value="LigD_pol_dom"/>
</dbReference>
<keyword evidence="9" id="KW-0227">DNA damage</keyword>
<keyword evidence="18" id="KW-0511">Multifunctional enzyme</keyword>
<feature type="domain" description="ATP-dependent DNA ligase family profile" evidence="23">
    <location>
        <begin position="122"/>
        <end position="223"/>
    </location>
</feature>
<dbReference type="InterPro" id="IPR014143">
    <property type="entry name" value="NHEJ_ligase_prk"/>
</dbReference>
<evidence type="ECO:0000256" key="1">
    <source>
        <dbReference type="ARBA" id="ARBA00001936"/>
    </source>
</evidence>
<dbReference type="Gene3D" id="3.30.470.30">
    <property type="entry name" value="DNA ligase/mRNA capping enzyme"/>
    <property type="match status" value="1"/>
</dbReference>
<evidence type="ECO:0000256" key="15">
    <source>
        <dbReference type="ARBA" id="ARBA00023172"/>
    </source>
</evidence>
<dbReference type="AlphaFoldDB" id="A0ABD4A7F2"/>
<dbReference type="PANTHER" id="PTHR42705:SF2">
    <property type="entry name" value="BIFUNCTIONAL NON-HOMOLOGOUS END JOINING PROTEIN LIGD"/>
    <property type="match status" value="1"/>
</dbReference>
<dbReference type="Pfam" id="PF01068">
    <property type="entry name" value="DNA_ligase_A_M"/>
    <property type="match status" value="1"/>
</dbReference>
<dbReference type="SUPFAM" id="SSF56091">
    <property type="entry name" value="DNA ligase/mRNA capping enzyme, catalytic domain"/>
    <property type="match status" value="1"/>
</dbReference>
<comment type="catalytic activity">
    <reaction evidence="20">
        <text>ATP + (deoxyribonucleotide)n-3'-hydroxyl + 5'-phospho-(deoxyribonucleotide)m = (deoxyribonucleotide)n+m + AMP + diphosphate.</text>
        <dbReference type="EC" id="6.5.1.1"/>
    </reaction>
</comment>
<evidence type="ECO:0000256" key="13">
    <source>
        <dbReference type="ARBA" id="ARBA00022932"/>
    </source>
</evidence>
<dbReference type="NCBIfam" id="TIGR02779">
    <property type="entry name" value="NHEJ_ligase_lig"/>
    <property type="match status" value="1"/>
</dbReference>
<evidence type="ECO:0000256" key="14">
    <source>
        <dbReference type="ARBA" id="ARBA00023125"/>
    </source>
</evidence>
<evidence type="ECO:0000256" key="17">
    <source>
        <dbReference type="ARBA" id="ARBA00023211"/>
    </source>
</evidence>
<evidence type="ECO:0000256" key="9">
    <source>
        <dbReference type="ARBA" id="ARBA00022763"/>
    </source>
</evidence>
<name>A0ABD4A7F2_9BACI</name>
<keyword evidence="8" id="KW-0547">Nucleotide-binding</keyword>
<dbReference type="NCBIfam" id="NF007211">
    <property type="entry name" value="PRK09633.1"/>
    <property type="match status" value="1"/>
</dbReference>
<keyword evidence="4" id="KW-0808">Transferase</keyword>
<dbReference type="GO" id="GO:0003887">
    <property type="term" value="F:DNA-directed DNA polymerase activity"/>
    <property type="evidence" value="ECO:0007669"/>
    <property type="project" value="UniProtKB-KW"/>
</dbReference>
<dbReference type="GO" id="GO:0003910">
    <property type="term" value="F:DNA ligase (ATP) activity"/>
    <property type="evidence" value="ECO:0007669"/>
    <property type="project" value="UniProtKB-EC"/>
</dbReference>
<dbReference type="PROSITE" id="PS00333">
    <property type="entry name" value="DNA_LIGASE_A2"/>
    <property type="match status" value="1"/>
</dbReference>
<evidence type="ECO:0000256" key="6">
    <source>
        <dbReference type="ARBA" id="ARBA00022722"/>
    </source>
</evidence>
<keyword evidence="5" id="KW-0548">Nucleotidyltransferase</keyword>
<accession>A0ABD4A7F2</accession>
<comment type="cofactor">
    <cofactor evidence="1">
        <name>Mn(2+)</name>
        <dbReference type="ChEBI" id="CHEBI:29035"/>
    </cofactor>
</comment>
<evidence type="ECO:0000259" key="23">
    <source>
        <dbReference type="PROSITE" id="PS50160"/>
    </source>
</evidence>
<keyword evidence="11" id="KW-0269">Exonuclease</keyword>
<evidence type="ECO:0000256" key="19">
    <source>
        <dbReference type="ARBA" id="ARBA00029943"/>
    </source>
</evidence>
<dbReference type="GO" id="GO:0005524">
    <property type="term" value="F:ATP binding"/>
    <property type="evidence" value="ECO:0007669"/>
    <property type="project" value="UniProtKB-KW"/>
</dbReference>
<gene>
    <name evidence="24" type="ORF">B4167_2617</name>
</gene>
<dbReference type="InterPro" id="IPR014146">
    <property type="entry name" value="LigD_ligase_dom"/>
</dbReference>
<evidence type="ECO:0000256" key="4">
    <source>
        <dbReference type="ARBA" id="ARBA00022679"/>
    </source>
</evidence>
<keyword evidence="6" id="KW-0540">Nuclease</keyword>
<dbReference type="Pfam" id="PF21686">
    <property type="entry name" value="LigD_Prim-Pol"/>
    <property type="match status" value="1"/>
</dbReference>
<comment type="similarity">
    <text evidence="22">In the N-terminal section; belongs to the LigD polymerase family.</text>
</comment>
<dbReference type="InterPro" id="IPR016059">
    <property type="entry name" value="DNA_ligase_ATP-dep_CS"/>
</dbReference>
<dbReference type="Gene3D" id="3.90.920.10">
    <property type="entry name" value="DNA primase, PRIM domain"/>
    <property type="match status" value="1"/>
</dbReference>
<dbReference type="EMBL" id="JXLU01000080">
    <property type="protein sequence ID" value="KIO72841.1"/>
    <property type="molecule type" value="Genomic_DNA"/>
</dbReference>
<keyword evidence="13" id="KW-0239">DNA-directed DNA polymerase</keyword>
<reference evidence="24 25" key="1">
    <citation type="submission" date="2015-01" db="EMBL/GenBank/DDBJ databases">
        <title>Draft Genome Sequences of Four Bacillus thermoamylovorans Strains, Isolated From Food Products.</title>
        <authorList>
            <person name="Krawcyk A.O."/>
            <person name="Berendsen E.M."/>
            <person name="Eijlander R.T."/>
            <person name="de Jong A."/>
            <person name="Wells-Bennik M."/>
            <person name="Kuipers O.P."/>
        </authorList>
    </citation>
    <scope>NUCLEOTIDE SEQUENCE [LARGE SCALE GENOMIC DNA]</scope>
    <source>
        <strain evidence="24 25">B4167</strain>
    </source>
</reference>
<evidence type="ECO:0000256" key="8">
    <source>
        <dbReference type="ARBA" id="ARBA00022741"/>
    </source>
</evidence>
<dbReference type="GO" id="GO:0003677">
    <property type="term" value="F:DNA binding"/>
    <property type="evidence" value="ECO:0007669"/>
    <property type="project" value="UniProtKB-KW"/>
</dbReference>
<keyword evidence="17" id="KW-0464">Manganese</keyword>
<keyword evidence="7" id="KW-0479">Metal-binding</keyword>
<keyword evidence="15" id="KW-0233">DNA recombination</keyword>
<dbReference type="PROSITE" id="PS50160">
    <property type="entry name" value="DNA_LIGASE_A3"/>
    <property type="match status" value="1"/>
</dbReference>
<evidence type="ECO:0000256" key="18">
    <source>
        <dbReference type="ARBA" id="ARBA00023268"/>
    </source>
</evidence>
<evidence type="ECO:0000256" key="2">
    <source>
        <dbReference type="ARBA" id="ARBA00012727"/>
    </source>
</evidence>
<dbReference type="EC" id="6.5.1.1" evidence="2"/>
<keyword evidence="16" id="KW-0234">DNA repair</keyword>
<evidence type="ECO:0000313" key="25">
    <source>
        <dbReference type="Proteomes" id="UP000032076"/>
    </source>
</evidence>